<keyword evidence="3" id="KW-1185">Reference proteome</keyword>
<evidence type="ECO:0000313" key="2">
    <source>
        <dbReference type="EMBL" id="MFC5148937.1"/>
    </source>
</evidence>
<feature type="compositionally biased region" description="Polar residues" evidence="1">
    <location>
        <begin position="20"/>
        <end position="40"/>
    </location>
</feature>
<organism evidence="2 3">
    <name type="scientific">Streptomyces aureoversilis</name>
    <dbReference type="NCBI Taxonomy" id="67277"/>
    <lineage>
        <taxon>Bacteria</taxon>
        <taxon>Bacillati</taxon>
        <taxon>Actinomycetota</taxon>
        <taxon>Actinomycetes</taxon>
        <taxon>Kitasatosporales</taxon>
        <taxon>Streptomycetaceae</taxon>
        <taxon>Streptomyces</taxon>
    </lineage>
</organism>
<gene>
    <name evidence="2" type="ORF">ACFPP6_30165</name>
</gene>
<comment type="caution">
    <text evidence="2">The sequence shown here is derived from an EMBL/GenBank/DDBJ whole genome shotgun (WGS) entry which is preliminary data.</text>
</comment>
<name>A0ABW0AA89_9ACTN</name>
<reference evidence="3" key="1">
    <citation type="journal article" date="2019" name="Int. J. Syst. Evol. Microbiol.">
        <title>The Global Catalogue of Microorganisms (GCM) 10K type strain sequencing project: providing services to taxonomists for standard genome sequencing and annotation.</title>
        <authorList>
            <consortium name="The Broad Institute Genomics Platform"/>
            <consortium name="The Broad Institute Genome Sequencing Center for Infectious Disease"/>
            <person name="Wu L."/>
            <person name="Ma J."/>
        </authorList>
    </citation>
    <scope>NUCLEOTIDE SEQUENCE [LARGE SCALE GENOMIC DNA]</scope>
    <source>
        <strain evidence="3">CGMCC 4.1641</strain>
    </source>
</reference>
<evidence type="ECO:0000256" key="1">
    <source>
        <dbReference type="SAM" id="MobiDB-lite"/>
    </source>
</evidence>
<dbReference type="EMBL" id="JBHSKJ010000022">
    <property type="protein sequence ID" value="MFC5148937.1"/>
    <property type="molecule type" value="Genomic_DNA"/>
</dbReference>
<evidence type="ECO:0000313" key="3">
    <source>
        <dbReference type="Proteomes" id="UP001596222"/>
    </source>
</evidence>
<accession>A0ABW0AA89</accession>
<dbReference type="RefSeq" id="WP_382049110.1">
    <property type="nucleotide sequence ID" value="NZ_JBHSKJ010000022.1"/>
</dbReference>
<feature type="region of interest" description="Disordered" evidence="1">
    <location>
        <begin position="1"/>
        <end position="40"/>
    </location>
</feature>
<sequence length="40" mass="3924">MGKHTSDSTQGPLAPRSPPASATNAIGGNQLVSSSSQSQA</sequence>
<dbReference type="Proteomes" id="UP001596222">
    <property type="component" value="Unassembled WGS sequence"/>
</dbReference>
<proteinExistence type="predicted"/>
<protein>
    <submittedName>
        <fullName evidence="2">Uncharacterized protein</fullName>
    </submittedName>
</protein>